<reference evidence="3 4" key="1">
    <citation type="submission" date="2024-01" db="EMBL/GenBank/DDBJ databases">
        <title>A draft genome for a cacao thread blight-causing isolate of Paramarasmius palmivorus.</title>
        <authorList>
            <person name="Baruah I.K."/>
            <person name="Bukari Y."/>
            <person name="Amoako-Attah I."/>
            <person name="Meinhardt L.W."/>
            <person name="Bailey B.A."/>
            <person name="Cohen S.P."/>
        </authorList>
    </citation>
    <scope>NUCLEOTIDE SEQUENCE [LARGE SCALE GENOMIC DNA]</scope>
    <source>
        <strain evidence="3 4">GH-12</strain>
    </source>
</reference>
<feature type="compositionally biased region" description="Low complexity" evidence="1">
    <location>
        <begin position="21"/>
        <end position="38"/>
    </location>
</feature>
<proteinExistence type="predicted"/>
<feature type="compositionally biased region" description="Basic and acidic residues" evidence="1">
    <location>
        <begin position="106"/>
        <end position="116"/>
    </location>
</feature>
<feature type="region of interest" description="Disordered" evidence="1">
    <location>
        <begin position="106"/>
        <end position="191"/>
    </location>
</feature>
<comment type="caution">
    <text evidence="3">The sequence shown here is derived from an EMBL/GenBank/DDBJ whole genome shotgun (WGS) entry which is preliminary data.</text>
</comment>
<keyword evidence="4" id="KW-1185">Reference proteome</keyword>
<evidence type="ECO:0000256" key="2">
    <source>
        <dbReference type="SAM" id="Phobius"/>
    </source>
</evidence>
<accession>A0AAW0BMX3</accession>
<evidence type="ECO:0000313" key="3">
    <source>
        <dbReference type="EMBL" id="KAK7027908.1"/>
    </source>
</evidence>
<organism evidence="3 4">
    <name type="scientific">Paramarasmius palmivorus</name>
    <dbReference type="NCBI Taxonomy" id="297713"/>
    <lineage>
        <taxon>Eukaryota</taxon>
        <taxon>Fungi</taxon>
        <taxon>Dikarya</taxon>
        <taxon>Basidiomycota</taxon>
        <taxon>Agaricomycotina</taxon>
        <taxon>Agaricomycetes</taxon>
        <taxon>Agaricomycetidae</taxon>
        <taxon>Agaricales</taxon>
        <taxon>Marasmiineae</taxon>
        <taxon>Marasmiaceae</taxon>
        <taxon>Paramarasmius</taxon>
    </lineage>
</organism>
<name>A0AAW0BMX3_9AGAR</name>
<dbReference type="CDD" id="cd12087">
    <property type="entry name" value="TM_EGFR-like"/>
    <property type="match status" value="1"/>
</dbReference>
<dbReference type="EMBL" id="JAYKXP010000093">
    <property type="protein sequence ID" value="KAK7027908.1"/>
    <property type="molecule type" value="Genomic_DNA"/>
</dbReference>
<feature type="region of interest" description="Disordered" evidence="1">
    <location>
        <begin position="21"/>
        <end position="41"/>
    </location>
</feature>
<evidence type="ECO:0000313" key="4">
    <source>
        <dbReference type="Proteomes" id="UP001383192"/>
    </source>
</evidence>
<keyword evidence="2" id="KW-1133">Transmembrane helix</keyword>
<evidence type="ECO:0000256" key="1">
    <source>
        <dbReference type="SAM" id="MobiDB-lite"/>
    </source>
</evidence>
<sequence length="191" mass="21164">MISLLSSTLFTIETTQFISNSPIPSITTTSEPSSTTSPKRSVRNTSLIAGVISGVVVFIMLVTIGLLLNHRRKRRLLLVMEPPPVSPYPDTTSAMNVPGEKKRRLIGEDHDNHRVLDTSPVQEPEKYQPGGEPSDTILILEEHQTQEPLQQQGRERRVRHHNDSGWRPAPPFSDAGESSVLDVPPQYDAAV</sequence>
<dbReference type="AlphaFoldDB" id="A0AAW0BMX3"/>
<protein>
    <submittedName>
        <fullName evidence="3">Uncharacterized protein</fullName>
    </submittedName>
</protein>
<gene>
    <name evidence="3" type="ORF">VNI00_015124</name>
</gene>
<feature type="transmembrane region" description="Helical" evidence="2">
    <location>
        <begin position="47"/>
        <end position="68"/>
    </location>
</feature>
<keyword evidence="2" id="KW-0472">Membrane</keyword>
<dbReference type="Proteomes" id="UP001383192">
    <property type="component" value="Unassembled WGS sequence"/>
</dbReference>
<keyword evidence="2" id="KW-0812">Transmembrane</keyword>